<dbReference type="GO" id="GO:0043571">
    <property type="term" value="P:maintenance of CRISPR repeat elements"/>
    <property type="evidence" value="ECO:0007669"/>
    <property type="project" value="UniProtKB-UniRule"/>
</dbReference>
<evidence type="ECO:0000256" key="5">
    <source>
        <dbReference type="ARBA" id="ARBA00022842"/>
    </source>
</evidence>
<dbReference type="GO" id="GO:0004520">
    <property type="term" value="F:DNA endonuclease activity"/>
    <property type="evidence" value="ECO:0007669"/>
    <property type="project" value="InterPro"/>
</dbReference>
<evidence type="ECO:0000256" key="8">
    <source>
        <dbReference type="ARBA" id="ARBA00023211"/>
    </source>
</evidence>
<organism evidence="12 13">
    <name type="scientific">Halolactibacillus halophilus</name>
    <dbReference type="NCBI Taxonomy" id="306540"/>
    <lineage>
        <taxon>Bacteria</taxon>
        <taxon>Bacillati</taxon>
        <taxon>Bacillota</taxon>
        <taxon>Bacilli</taxon>
        <taxon>Bacillales</taxon>
        <taxon>Bacillaceae</taxon>
        <taxon>Halolactibacillus</taxon>
    </lineage>
</organism>
<comment type="cofactor">
    <cofactor evidence="10">
        <name>Mg(2+)</name>
        <dbReference type="ChEBI" id="CHEBI:18420"/>
    </cofactor>
    <cofactor evidence="10">
        <name>Mn(2+)</name>
        <dbReference type="ChEBI" id="CHEBI:29035"/>
    </cofactor>
</comment>
<dbReference type="Gene3D" id="1.20.120.920">
    <property type="entry name" value="CRISPR-associated endonuclease Cas1, C-terminal domain"/>
    <property type="match status" value="1"/>
</dbReference>
<dbReference type="EC" id="3.1.-.-" evidence="10"/>
<keyword evidence="3 10" id="KW-0255">Endonuclease</keyword>
<dbReference type="AlphaFoldDB" id="A0A1I5P0S9"/>
<dbReference type="EMBL" id="BJWI01000011">
    <property type="protein sequence ID" value="GEM01546.1"/>
    <property type="molecule type" value="Genomic_DNA"/>
</dbReference>
<evidence type="ECO:0000313" key="12">
    <source>
        <dbReference type="EMBL" id="SFP27603.1"/>
    </source>
</evidence>
<keyword evidence="1 10" id="KW-0540">Nuclease</keyword>
<dbReference type="NCBIfam" id="TIGR03639">
    <property type="entry name" value="cas1_NMENI"/>
    <property type="match status" value="1"/>
</dbReference>
<dbReference type="PANTHER" id="PTHR34353">
    <property type="entry name" value="CRISPR-ASSOCIATED ENDONUCLEASE CAS1 1"/>
    <property type="match status" value="1"/>
</dbReference>
<sequence length="302" mass="35283">MKDIVYVEHQHYVSVRKNSFRLVNQITKAEVFIPIADVEWLVFDNERSYFSKRVITVSLTENIGILFCDHKHIPQSVIVNDYGHSKKLERLISQLSLPKKNKQRLWRKIVVEKIMNQAAVIEYIAKKKPQADKLRQISKTVDQGDRKNREAYAAREYFVQLFGEGFKRGRYKDGVNASLNYTYALIRALIRKELAFFGLEPSIGIEHHSSENPFNLSDDFIEAFRPFVDAMIYEKVYLNDREELTLEVKKELLEIFFEKCVIDGKIYTLTDAVRVSIESYIACLENKSSAPLKLPRYIEMGR</sequence>
<keyword evidence="2 10" id="KW-0479">Metal-binding</keyword>
<keyword evidence="4 10" id="KW-0378">Hydrolase</keyword>
<evidence type="ECO:0000256" key="2">
    <source>
        <dbReference type="ARBA" id="ARBA00022723"/>
    </source>
</evidence>
<keyword evidence="6 10" id="KW-0051">Antiviral defense</keyword>
<dbReference type="HAMAP" id="MF_01470">
    <property type="entry name" value="Cas1"/>
    <property type="match status" value="1"/>
</dbReference>
<dbReference type="GO" id="GO:0046872">
    <property type="term" value="F:metal ion binding"/>
    <property type="evidence" value="ECO:0007669"/>
    <property type="project" value="UniProtKB-UniRule"/>
</dbReference>
<proteinExistence type="inferred from homology"/>
<accession>A0A1I5P0S9</accession>
<evidence type="ECO:0000256" key="7">
    <source>
        <dbReference type="ARBA" id="ARBA00023125"/>
    </source>
</evidence>
<evidence type="ECO:0000256" key="3">
    <source>
        <dbReference type="ARBA" id="ARBA00022759"/>
    </source>
</evidence>
<comment type="subunit">
    <text evidence="9 10">Homodimer, forms a heterotetramer with a Cas2 homodimer.</text>
</comment>
<evidence type="ECO:0000256" key="4">
    <source>
        <dbReference type="ARBA" id="ARBA00022801"/>
    </source>
</evidence>
<dbReference type="GO" id="GO:0003677">
    <property type="term" value="F:DNA binding"/>
    <property type="evidence" value="ECO:0007669"/>
    <property type="project" value="UniProtKB-KW"/>
</dbReference>
<comment type="similarity">
    <text evidence="10">Belongs to the CRISPR-associated endonuclease Cas1 family.</text>
</comment>
<feature type="binding site" evidence="10">
    <location>
        <position position="207"/>
    </location>
    <ligand>
        <name>Mn(2+)</name>
        <dbReference type="ChEBI" id="CHEBI:29035"/>
    </ligand>
</feature>
<dbReference type="PANTHER" id="PTHR34353:SF2">
    <property type="entry name" value="CRISPR-ASSOCIATED ENDONUCLEASE CAS1 1"/>
    <property type="match status" value="1"/>
</dbReference>
<reference evidence="11 14" key="2">
    <citation type="submission" date="2019-07" db="EMBL/GenBank/DDBJ databases">
        <title>Whole genome shotgun sequence of Halolactibacillus halophilus NBRC 100868.</title>
        <authorList>
            <person name="Hosoyama A."/>
            <person name="Uohara A."/>
            <person name="Ohji S."/>
            <person name="Ichikawa N."/>
        </authorList>
    </citation>
    <scope>NUCLEOTIDE SEQUENCE [LARGE SCALE GENOMIC DNA]</scope>
    <source>
        <strain evidence="11 14">NBRC 100868</strain>
    </source>
</reference>
<evidence type="ECO:0000256" key="1">
    <source>
        <dbReference type="ARBA" id="ARBA00022722"/>
    </source>
</evidence>
<reference evidence="12 13" key="1">
    <citation type="submission" date="2016-10" db="EMBL/GenBank/DDBJ databases">
        <authorList>
            <person name="de Groot N.N."/>
        </authorList>
    </citation>
    <scope>NUCLEOTIDE SEQUENCE [LARGE SCALE GENOMIC DNA]</scope>
    <source>
        <strain evidence="12 13">DSM 17073</strain>
    </source>
</reference>
<keyword evidence="8 10" id="KW-0464">Manganese</keyword>
<dbReference type="OrthoDB" id="9803119at2"/>
<dbReference type="Proteomes" id="UP000242243">
    <property type="component" value="Unassembled WGS sequence"/>
</dbReference>
<keyword evidence="5 10" id="KW-0460">Magnesium</keyword>
<evidence type="ECO:0000313" key="13">
    <source>
        <dbReference type="Proteomes" id="UP000242243"/>
    </source>
</evidence>
<dbReference type="InterPro" id="IPR042206">
    <property type="entry name" value="CRISPR-assoc_Cas1_C"/>
</dbReference>
<comment type="function">
    <text evidence="10">CRISPR (clustered regularly interspaced short palindromic repeat), is an adaptive immune system that provides protection against mobile genetic elements (viruses, transposable elements and conjugative plasmids). CRISPR clusters contain spacers, sequences complementary to antecedent mobile elements, and target invading nucleic acids. CRISPR clusters are transcribed and processed into CRISPR RNA (crRNA). Acts as a dsDNA endonuclease. Involved in the integration of spacer DNA into the CRISPR cassette.</text>
</comment>
<dbReference type="InterPro" id="IPR019855">
    <property type="entry name" value="CRISPR-assoc_Cas1_NMENI"/>
</dbReference>
<evidence type="ECO:0000313" key="14">
    <source>
        <dbReference type="Proteomes" id="UP000321547"/>
    </source>
</evidence>
<dbReference type="STRING" id="306540.SAMN05421839_11218"/>
<evidence type="ECO:0000256" key="10">
    <source>
        <dbReference type="HAMAP-Rule" id="MF_01470"/>
    </source>
</evidence>
<keyword evidence="7 10" id="KW-0238">DNA-binding</keyword>
<evidence type="ECO:0000313" key="11">
    <source>
        <dbReference type="EMBL" id="GEM01546.1"/>
    </source>
</evidence>
<keyword evidence="14" id="KW-1185">Reference proteome</keyword>
<feature type="binding site" evidence="10">
    <location>
        <position position="150"/>
    </location>
    <ligand>
        <name>Mn(2+)</name>
        <dbReference type="ChEBI" id="CHEBI:29035"/>
    </ligand>
</feature>
<dbReference type="EMBL" id="FOXC01000012">
    <property type="protein sequence ID" value="SFP27603.1"/>
    <property type="molecule type" value="Genomic_DNA"/>
</dbReference>
<name>A0A1I5P0S9_9BACI</name>
<dbReference type="Proteomes" id="UP000321547">
    <property type="component" value="Unassembled WGS sequence"/>
</dbReference>
<protein>
    <recommendedName>
        <fullName evidence="10">CRISPR-associated endonuclease Cas1</fullName>
        <ecNumber evidence="10">3.1.-.-</ecNumber>
    </recommendedName>
</protein>
<dbReference type="NCBIfam" id="TIGR00287">
    <property type="entry name" value="cas1"/>
    <property type="match status" value="1"/>
</dbReference>
<evidence type="ECO:0000256" key="6">
    <source>
        <dbReference type="ARBA" id="ARBA00023118"/>
    </source>
</evidence>
<dbReference type="RefSeq" id="WP_089831384.1">
    <property type="nucleotide sequence ID" value="NZ_BJWI01000011.1"/>
</dbReference>
<dbReference type="GO" id="GO:0016787">
    <property type="term" value="F:hydrolase activity"/>
    <property type="evidence" value="ECO:0007669"/>
    <property type="project" value="UniProtKB-KW"/>
</dbReference>
<dbReference type="Pfam" id="PF01867">
    <property type="entry name" value="Cas_Cas1"/>
    <property type="match status" value="1"/>
</dbReference>
<dbReference type="InterPro" id="IPR002729">
    <property type="entry name" value="CRISPR-assoc_Cas1"/>
</dbReference>
<dbReference type="InterPro" id="IPR050646">
    <property type="entry name" value="Cas1"/>
</dbReference>
<dbReference type="GO" id="GO:0051607">
    <property type="term" value="P:defense response to virus"/>
    <property type="evidence" value="ECO:0007669"/>
    <property type="project" value="UniProtKB-UniRule"/>
</dbReference>
<feature type="binding site" evidence="10">
    <location>
        <position position="222"/>
    </location>
    <ligand>
        <name>Mn(2+)</name>
        <dbReference type="ChEBI" id="CHEBI:29035"/>
    </ligand>
</feature>
<gene>
    <name evidence="10" type="primary">cas1</name>
    <name evidence="11" type="ORF">HHA03_10780</name>
    <name evidence="12" type="ORF">SAMN05421839_11218</name>
</gene>
<evidence type="ECO:0000256" key="9">
    <source>
        <dbReference type="ARBA" id="ARBA00038592"/>
    </source>
</evidence>